<dbReference type="InterPro" id="IPR010827">
    <property type="entry name" value="BamA/TamA_POTRA"/>
</dbReference>
<keyword evidence="3" id="KW-1185">Reference proteome</keyword>
<accession>A0ABQ9NII9</accession>
<evidence type="ECO:0000313" key="2">
    <source>
        <dbReference type="EMBL" id="KAJ9609233.1"/>
    </source>
</evidence>
<feature type="non-terminal residue" evidence="2">
    <location>
        <position position="1"/>
    </location>
</feature>
<dbReference type="Pfam" id="PF07244">
    <property type="entry name" value="POTRA"/>
    <property type="match status" value="1"/>
</dbReference>
<proteinExistence type="predicted"/>
<gene>
    <name evidence="2" type="ORF">H2201_009444</name>
</gene>
<evidence type="ECO:0000259" key="1">
    <source>
        <dbReference type="Pfam" id="PF07244"/>
    </source>
</evidence>
<feature type="domain" description="POTRA" evidence="1">
    <location>
        <begin position="10"/>
        <end position="65"/>
    </location>
</feature>
<feature type="non-terminal residue" evidence="2">
    <location>
        <position position="66"/>
    </location>
</feature>
<dbReference type="EMBL" id="JAPDRL010001911">
    <property type="protein sequence ID" value="KAJ9609233.1"/>
    <property type="molecule type" value="Genomic_DNA"/>
</dbReference>
<sequence>TRESNLLSFLGGNDVYDPDRVEADRDLLRRFYLKNGYADVQVVAALTEYDPDKKGFLVTFKIEEGQ</sequence>
<name>A0ABQ9NII9_9PEZI</name>
<protein>
    <recommendedName>
        <fullName evidence="1">POTRA domain-containing protein</fullName>
    </recommendedName>
</protein>
<reference evidence="2" key="1">
    <citation type="submission" date="2022-10" db="EMBL/GenBank/DDBJ databases">
        <title>Culturing micro-colonial fungi from biological soil crusts in the Mojave desert and describing Neophaeococcomyces mojavensis, and introducing the new genera and species Taxawa tesnikishii.</title>
        <authorList>
            <person name="Kurbessoian T."/>
            <person name="Stajich J.E."/>
        </authorList>
    </citation>
    <scope>NUCLEOTIDE SEQUENCE</scope>
    <source>
        <strain evidence="2">TK_1</strain>
    </source>
</reference>
<evidence type="ECO:0000313" key="3">
    <source>
        <dbReference type="Proteomes" id="UP001172684"/>
    </source>
</evidence>
<comment type="caution">
    <text evidence="2">The sequence shown here is derived from an EMBL/GenBank/DDBJ whole genome shotgun (WGS) entry which is preliminary data.</text>
</comment>
<dbReference type="Proteomes" id="UP001172684">
    <property type="component" value="Unassembled WGS sequence"/>
</dbReference>
<organism evidence="2 3">
    <name type="scientific">Coniosporium apollinis</name>
    <dbReference type="NCBI Taxonomy" id="61459"/>
    <lineage>
        <taxon>Eukaryota</taxon>
        <taxon>Fungi</taxon>
        <taxon>Dikarya</taxon>
        <taxon>Ascomycota</taxon>
        <taxon>Pezizomycotina</taxon>
        <taxon>Dothideomycetes</taxon>
        <taxon>Dothideomycetes incertae sedis</taxon>
        <taxon>Coniosporium</taxon>
    </lineage>
</organism>
<dbReference type="Gene3D" id="3.10.20.310">
    <property type="entry name" value="membrane protein fhac"/>
    <property type="match status" value="1"/>
</dbReference>